<dbReference type="GO" id="GO:0005813">
    <property type="term" value="C:centrosome"/>
    <property type="evidence" value="ECO:0007669"/>
    <property type="project" value="TreeGrafter"/>
</dbReference>
<keyword evidence="5" id="KW-1185">Reference proteome</keyword>
<dbReference type="InterPro" id="IPR033494">
    <property type="entry name" value="NUDE"/>
</dbReference>
<comment type="caution">
    <text evidence="4">The sequence shown here is derived from an EMBL/GenBank/DDBJ whole genome shotgun (WGS) entry which is preliminary data.</text>
</comment>
<organism evidence="4 5">
    <name type="scientific">Stentor coeruleus</name>
    <dbReference type="NCBI Taxonomy" id="5963"/>
    <lineage>
        <taxon>Eukaryota</taxon>
        <taxon>Sar</taxon>
        <taxon>Alveolata</taxon>
        <taxon>Ciliophora</taxon>
        <taxon>Postciliodesmatophora</taxon>
        <taxon>Heterotrichea</taxon>
        <taxon>Heterotrichida</taxon>
        <taxon>Stentoridae</taxon>
        <taxon>Stentor</taxon>
    </lineage>
</organism>
<dbReference type="GO" id="GO:0005871">
    <property type="term" value="C:kinesin complex"/>
    <property type="evidence" value="ECO:0007669"/>
    <property type="project" value="TreeGrafter"/>
</dbReference>
<reference evidence="4 5" key="1">
    <citation type="submission" date="2016-11" db="EMBL/GenBank/DDBJ databases">
        <title>The macronuclear genome of Stentor coeruleus: a giant cell with tiny introns.</title>
        <authorList>
            <person name="Slabodnick M."/>
            <person name="Ruby J.G."/>
            <person name="Reiff S.B."/>
            <person name="Swart E.C."/>
            <person name="Gosai S."/>
            <person name="Prabakaran S."/>
            <person name="Witkowska E."/>
            <person name="Larue G.E."/>
            <person name="Fisher S."/>
            <person name="Freeman R.M."/>
            <person name="Gunawardena J."/>
            <person name="Chu W."/>
            <person name="Stover N.A."/>
            <person name="Gregory B.D."/>
            <person name="Nowacki M."/>
            <person name="Derisi J."/>
            <person name="Roy S.W."/>
            <person name="Marshall W.F."/>
            <person name="Sood P."/>
        </authorList>
    </citation>
    <scope>NUCLEOTIDE SEQUENCE [LARGE SCALE GENOMIC DNA]</scope>
    <source>
        <strain evidence="4">WM001</strain>
    </source>
</reference>
<feature type="coiled-coil region" evidence="3">
    <location>
        <begin position="3"/>
        <end position="122"/>
    </location>
</feature>
<dbReference type="GO" id="GO:0007100">
    <property type="term" value="P:mitotic centrosome separation"/>
    <property type="evidence" value="ECO:0007669"/>
    <property type="project" value="TreeGrafter"/>
</dbReference>
<evidence type="ECO:0000256" key="1">
    <source>
        <dbReference type="ARBA" id="ARBA00007429"/>
    </source>
</evidence>
<evidence type="ECO:0000313" key="4">
    <source>
        <dbReference type="EMBL" id="OMJ86396.1"/>
    </source>
</evidence>
<evidence type="ECO:0000256" key="2">
    <source>
        <dbReference type="ARBA" id="ARBA00023054"/>
    </source>
</evidence>
<dbReference type="GO" id="GO:0008017">
    <property type="term" value="F:microtubule binding"/>
    <property type="evidence" value="ECO:0007669"/>
    <property type="project" value="InterPro"/>
</dbReference>
<dbReference type="EMBL" id="MPUH01000207">
    <property type="protein sequence ID" value="OMJ86396.1"/>
    <property type="molecule type" value="Genomic_DNA"/>
</dbReference>
<dbReference type="AlphaFoldDB" id="A0A1R2CBM3"/>
<sequence length="223" mass="25863">MNFRNTERQLAEKRIELEDLKQDYAELQEVSKAIEAELEGELQQVKTELSHIKNENFDLKEKIKELNITFADRVKELEKNISRLTKEKECLETKLEGVTKLAKNYEIDLDKFRDTLREKEFEIEQVTSFYHQTLEDLAITCNELESIKDLSMESIQKIKNQITDLNLEVEIARRKSRSFSTASSLNAFQPQRASVVISRGSAVGLVDNLLTELQSRLKSVHLT</sequence>
<dbReference type="GO" id="GO:0051642">
    <property type="term" value="P:centrosome localization"/>
    <property type="evidence" value="ECO:0007669"/>
    <property type="project" value="TreeGrafter"/>
</dbReference>
<evidence type="ECO:0000256" key="3">
    <source>
        <dbReference type="SAM" id="Coils"/>
    </source>
</evidence>
<keyword evidence="2 3" id="KW-0175">Coiled coil</keyword>
<evidence type="ECO:0000313" key="5">
    <source>
        <dbReference type="Proteomes" id="UP000187209"/>
    </source>
</evidence>
<accession>A0A1R2CBM3</accession>
<gene>
    <name evidence="4" type="ORF">SteCoe_12126</name>
</gene>
<dbReference type="Gene3D" id="6.10.250.1080">
    <property type="match status" value="1"/>
</dbReference>
<dbReference type="GO" id="GO:0007059">
    <property type="term" value="P:chromosome segregation"/>
    <property type="evidence" value="ECO:0007669"/>
    <property type="project" value="TreeGrafter"/>
</dbReference>
<dbReference type="OrthoDB" id="5877028at2759"/>
<proteinExistence type="inferred from homology"/>
<dbReference type="PANTHER" id="PTHR10921">
    <property type="entry name" value="NUCLEAR DISTRIBUTION PROTEIN NUDE HOMOLOG 1"/>
    <property type="match status" value="1"/>
</dbReference>
<protein>
    <recommendedName>
        <fullName evidence="6">NUDE domain-containing protein</fullName>
    </recommendedName>
</protein>
<dbReference type="GO" id="GO:0047496">
    <property type="term" value="P:vesicle transport along microtubule"/>
    <property type="evidence" value="ECO:0007669"/>
    <property type="project" value="TreeGrafter"/>
</dbReference>
<dbReference type="GO" id="GO:0007020">
    <property type="term" value="P:microtubule nucleation"/>
    <property type="evidence" value="ECO:0007669"/>
    <property type="project" value="TreeGrafter"/>
</dbReference>
<dbReference type="GO" id="GO:0000132">
    <property type="term" value="P:establishment of mitotic spindle orientation"/>
    <property type="evidence" value="ECO:0007669"/>
    <property type="project" value="TreeGrafter"/>
</dbReference>
<comment type="similarity">
    <text evidence="1">Belongs to the nudE family.</text>
</comment>
<dbReference type="GO" id="GO:0000776">
    <property type="term" value="C:kinetochore"/>
    <property type="evidence" value="ECO:0007669"/>
    <property type="project" value="TreeGrafter"/>
</dbReference>
<dbReference type="Proteomes" id="UP000187209">
    <property type="component" value="Unassembled WGS sequence"/>
</dbReference>
<evidence type="ECO:0008006" key="6">
    <source>
        <dbReference type="Google" id="ProtNLM"/>
    </source>
</evidence>
<dbReference type="PANTHER" id="PTHR10921:SF1">
    <property type="entry name" value="NUCLEAR DISTRIBUTION PROTEIN NUDE HOMOLOG"/>
    <property type="match status" value="1"/>
</dbReference>
<name>A0A1R2CBM3_9CILI</name>